<evidence type="ECO:0000313" key="3">
    <source>
        <dbReference type="Proteomes" id="UP000078389"/>
    </source>
</evidence>
<accession>A0A178I3D8</accession>
<dbReference type="OrthoDB" id="7948649at2"/>
<dbReference type="RefSeq" id="WP_067452859.1">
    <property type="nucleotide sequence ID" value="NZ_LVVY01000067.1"/>
</dbReference>
<dbReference type="AlphaFoldDB" id="A0A178I3D8"/>
<evidence type="ECO:0000256" key="1">
    <source>
        <dbReference type="SAM" id="SignalP"/>
    </source>
</evidence>
<dbReference type="STRING" id="1770058.A3840_05060"/>
<comment type="caution">
    <text evidence="2">The sequence shown here is derived from an EMBL/GenBank/DDBJ whole genome shotgun (WGS) entry which is preliminary data.</text>
</comment>
<keyword evidence="1" id="KW-0732">Signal</keyword>
<organism evidence="2 3">
    <name type="scientific">Devosia elaeis</name>
    <dbReference type="NCBI Taxonomy" id="1770058"/>
    <lineage>
        <taxon>Bacteria</taxon>
        <taxon>Pseudomonadati</taxon>
        <taxon>Pseudomonadota</taxon>
        <taxon>Alphaproteobacteria</taxon>
        <taxon>Hyphomicrobiales</taxon>
        <taxon>Devosiaceae</taxon>
        <taxon>Devosia</taxon>
    </lineage>
</organism>
<evidence type="ECO:0000313" key="2">
    <source>
        <dbReference type="EMBL" id="OAM78705.1"/>
    </source>
</evidence>
<dbReference type="Proteomes" id="UP000078389">
    <property type="component" value="Unassembled WGS sequence"/>
</dbReference>
<gene>
    <name evidence="2" type="ORF">A3840_05060</name>
</gene>
<reference evidence="2 3" key="1">
    <citation type="submission" date="2016-03" db="EMBL/GenBank/DDBJ databases">
        <title>Genome sequencing of Devosia sp. S37.</title>
        <authorList>
            <person name="Mohd Nor M."/>
        </authorList>
    </citation>
    <scope>NUCLEOTIDE SEQUENCE [LARGE SCALE GENOMIC DNA]</scope>
    <source>
        <strain evidence="2 3">S37</strain>
    </source>
</reference>
<sequence length="198" mass="20809">MKHKRVLAILAGFGLALTPIMAAAQEINITRSVLTDLPYTLIYPAPMVASGGGDAPLIINHPDAPLQCDMRVVPVEDTDWSVQTALSALDDAEIASAWAETLPGFTVTSKGTSSYQDAEALTYEGTSTDSAMGMPLTLVHTEAVSSGRGYALDCMYAADQAAQARPLVDFIIANFATRSDADCCVGATLVPEEEPAAQ</sequence>
<proteinExistence type="predicted"/>
<feature type="chain" id="PRO_5008088410" evidence="1">
    <location>
        <begin position="23"/>
        <end position="198"/>
    </location>
</feature>
<protein>
    <submittedName>
        <fullName evidence="2">Uncharacterized protein</fullName>
    </submittedName>
</protein>
<keyword evidence="3" id="KW-1185">Reference proteome</keyword>
<dbReference type="EMBL" id="LVVY01000067">
    <property type="protein sequence ID" value="OAM78705.1"/>
    <property type="molecule type" value="Genomic_DNA"/>
</dbReference>
<feature type="signal peptide" evidence="1">
    <location>
        <begin position="1"/>
        <end position="22"/>
    </location>
</feature>
<name>A0A178I3D8_9HYPH</name>